<protein>
    <submittedName>
        <fullName evidence="5">Transcriptional regulator, GntR family</fullName>
    </submittedName>
</protein>
<proteinExistence type="predicted"/>
<dbReference type="Gene3D" id="1.20.120.530">
    <property type="entry name" value="GntR ligand-binding domain-like"/>
    <property type="match status" value="1"/>
</dbReference>
<dbReference type="EMBL" id="FOCM01000002">
    <property type="protein sequence ID" value="SEN07112.1"/>
    <property type="molecule type" value="Genomic_DNA"/>
</dbReference>
<accession>A0A1H8DIF0</accession>
<evidence type="ECO:0000256" key="2">
    <source>
        <dbReference type="ARBA" id="ARBA00023125"/>
    </source>
</evidence>
<evidence type="ECO:0000259" key="4">
    <source>
        <dbReference type="PROSITE" id="PS50949"/>
    </source>
</evidence>
<reference evidence="6" key="1">
    <citation type="submission" date="2016-10" db="EMBL/GenBank/DDBJ databases">
        <authorList>
            <person name="Varghese N."/>
            <person name="Submissions S."/>
        </authorList>
    </citation>
    <scope>NUCLEOTIDE SEQUENCE [LARGE SCALE GENOMIC DNA]</scope>
    <source>
        <strain evidence="6">DSM 26893</strain>
    </source>
</reference>
<dbReference type="GO" id="GO:0003700">
    <property type="term" value="F:DNA-binding transcription factor activity"/>
    <property type="evidence" value="ECO:0007669"/>
    <property type="project" value="InterPro"/>
</dbReference>
<organism evidence="5 6">
    <name type="scientific">Palleronia pelagia</name>
    <dbReference type="NCBI Taxonomy" id="387096"/>
    <lineage>
        <taxon>Bacteria</taxon>
        <taxon>Pseudomonadati</taxon>
        <taxon>Pseudomonadota</taxon>
        <taxon>Alphaproteobacteria</taxon>
        <taxon>Rhodobacterales</taxon>
        <taxon>Roseobacteraceae</taxon>
        <taxon>Palleronia</taxon>
    </lineage>
</organism>
<keyword evidence="3" id="KW-0804">Transcription</keyword>
<dbReference type="SMART" id="SM00895">
    <property type="entry name" value="FCD"/>
    <property type="match status" value="1"/>
</dbReference>
<dbReference type="PANTHER" id="PTHR43537:SF5">
    <property type="entry name" value="UXU OPERON TRANSCRIPTIONAL REGULATOR"/>
    <property type="match status" value="1"/>
</dbReference>
<dbReference type="NCBIfam" id="NF003011">
    <property type="entry name" value="PRK03837.1"/>
    <property type="match status" value="1"/>
</dbReference>
<dbReference type="SMART" id="SM00345">
    <property type="entry name" value="HTH_GNTR"/>
    <property type="match status" value="1"/>
</dbReference>
<keyword evidence="2" id="KW-0238">DNA-binding</keyword>
<sequence length="244" mass="27227">MSGFGRPQNPGTKIVRTRLSDQVLERLQERIASGVLSPGEQMPSERELMEEFGVGRPAVREAMQRLHDAGLISVSQGGRARVNEIAADTALRSMDAVARMLISGFPNYLDHLKEARIRFELGMVETAAERATADDIAVLRDNIEMQRSKISSPDAQEFIYCDMDFHRQIAEISGNPIYAALSEAILTWLSAYHVHLLRWTGNETTTLDEHSAIVDALEVGSSETARDAMKVHLERSSDLYRLTE</sequence>
<dbReference type="InterPro" id="IPR011711">
    <property type="entry name" value="GntR_C"/>
</dbReference>
<dbReference type="Pfam" id="PF07729">
    <property type="entry name" value="FCD"/>
    <property type="match status" value="1"/>
</dbReference>
<dbReference type="InterPro" id="IPR008920">
    <property type="entry name" value="TF_FadR/GntR_C"/>
</dbReference>
<evidence type="ECO:0000313" key="5">
    <source>
        <dbReference type="EMBL" id="SEN07112.1"/>
    </source>
</evidence>
<dbReference type="InterPro" id="IPR036388">
    <property type="entry name" value="WH-like_DNA-bd_sf"/>
</dbReference>
<evidence type="ECO:0000313" key="6">
    <source>
        <dbReference type="Proteomes" id="UP000199372"/>
    </source>
</evidence>
<evidence type="ECO:0000256" key="1">
    <source>
        <dbReference type="ARBA" id="ARBA00023015"/>
    </source>
</evidence>
<dbReference type="RefSeq" id="WP_091844671.1">
    <property type="nucleotide sequence ID" value="NZ_FOCM01000002.1"/>
</dbReference>
<dbReference type="PRINTS" id="PR00035">
    <property type="entry name" value="HTHGNTR"/>
</dbReference>
<dbReference type="OrthoDB" id="9028214at2"/>
<name>A0A1H8DIF0_9RHOB</name>
<dbReference type="Gene3D" id="1.10.10.10">
    <property type="entry name" value="Winged helix-like DNA-binding domain superfamily/Winged helix DNA-binding domain"/>
    <property type="match status" value="1"/>
</dbReference>
<evidence type="ECO:0000256" key="3">
    <source>
        <dbReference type="ARBA" id="ARBA00023163"/>
    </source>
</evidence>
<dbReference type="PROSITE" id="PS50949">
    <property type="entry name" value="HTH_GNTR"/>
    <property type="match status" value="1"/>
</dbReference>
<dbReference type="PANTHER" id="PTHR43537">
    <property type="entry name" value="TRANSCRIPTIONAL REGULATOR, GNTR FAMILY"/>
    <property type="match status" value="1"/>
</dbReference>
<feature type="domain" description="HTH gntR-type" evidence="4">
    <location>
        <begin position="17"/>
        <end position="85"/>
    </location>
</feature>
<dbReference type="InterPro" id="IPR036390">
    <property type="entry name" value="WH_DNA-bd_sf"/>
</dbReference>
<gene>
    <name evidence="5" type="ORF">SAMN04488011_102355</name>
</gene>
<dbReference type="AlphaFoldDB" id="A0A1H8DIF0"/>
<keyword evidence="6" id="KW-1185">Reference proteome</keyword>
<dbReference type="Proteomes" id="UP000199372">
    <property type="component" value="Unassembled WGS sequence"/>
</dbReference>
<dbReference type="GO" id="GO:0003677">
    <property type="term" value="F:DNA binding"/>
    <property type="evidence" value="ECO:0007669"/>
    <property type="project" value="UniProtKB-KW"/>
</dbReference>
<dbReference type="InterPro" id="IPR000524">
    <property type="entry name" value="Tscrpt_reg_HTH_GntR"/>
</dbReference>
<keyword evidence="1" id="KW-0805">Transcription regulation</keyword>
<dbReference type="CDD" id="cd07377">
    <property type="entry name" value="WHTH_GntR"/>
    <property type="match status" value="1"/>
</dbReference>
<dbReference type="Pfam" id="PF00392">
    <property type="entry name" value="GntR"/>
    <property type="match status" value="1"/>
</dbReference>
<dbReference type="SUPFAM" id="SSF48008">
    <property type="entry name" value="GntR ligand-binding domain-like"/>
    <property type="match status" value="1"/>
</dbReference>
<dbReference type="SUPFAM" id="SSF46785">
    <property type="entry name" value="Winged helix' DNA-binding domain"/>
    <property type="match status" value="1"/>
</dbReference>